<feature type="domain" description="Ammonium transporter AmtB-like" evidence="7">
    <location>
        <begin position="34"/>
        <end position="382"/>
    </location>
</feature>
<dbReference type="GO" id="GO:0008519">
    <property type="term" value="F:ammonium channel activity"/>
    <property type="evidence" value="ECO:0007669"/>
    <property type="project" value="InterPro"/>
</dbReference>
<feature type="transmembrane region" description="Helical" evidence="6">
    <location>
        <begin position="281"/>
        <end position="303"/>
    </location>
</feature>
<dbReference type="PRINTS" id="PR00342">
    <property type="entry name" value="RHESUSRHD"/>
</dbReference>
<evidence type="ECO:0000256" key="5">
    <source>
        <dbReference type="ARBA" id="ARBA00023136"/>
    </source>
</evidence>
<reference evidence="8" key="2">
    <citation type="submission" date="2025-09" db="UniProtKB">
        <authorList>
            <consortium name="Ensembl"/>
        </authorList>
    </citation>
    <scope>IDENTIFICATION</scope>
</reference>
<evidence type="ECO:0000256" key="1">
    <source>
        <dbReference type="ARBA" id="ARBA00004141"/>
    </source>
</evidence>
<keyword evidence="3 6" id="KW-0812">Transmembrane</keyword>
<dbReference type="Ensembl" id="ENSCPGT00000015517.1">
    <property type="protein sequence ID" value="ENSCPGP00000014154.1"/>
    <property type="gene ID" value="ENSCPGG00000010018.1"/>
</dbReference>
<dbReference type="InterPro" id="IPR029020">
    <property type="entry name" value="Ammonium/urea_transptr"/>
</dbReference>
<dbReference type="PANTHER" id="PTHR11730">
    <property type="entry name" value="AMMONIUM TRANSPORTER"/>
    <property type="match status" value="1"/>
</dbReference>
<evidence type="ECO:0000256" key="4">
    <source>
        <dbReference type="ARBA" id="ARBA00022989"/>
    </source>
</evidence>
<name>A0A8C3JVW8_9CHAR</name>
<dbReference type="PANTHER" id="PTHR11730:SF43">
    <property type="entry name" value="BLOOD GROUP RH(CE) POLYPEPTIDE-RELATED"/>
    <property type="match status" value="1"/>
</dbReference>
<evidence type="ECO:0000313" key="8">
    <source>
        <dbReference type="Ensembl" id="ENSCPGP00000014154.1"/>
    </source>
</evidence>
<feature type="transmembrane region" description="Helical" evidence="6">
    <location>
        <begin position="12"/>
        <end position="31"/>
    </location>
</feature>
<feature type="transmembrane region" description="Helical" evidence="6">
    <location>
        <begin position="323"/>
        <end position="340"/>
    </location>
</feature>
<feature type="transmembrane region" description="Helical" evidence="6">
    <location>
        <begin position="134"/>
        <end position="151"/>
    </location>
</feature>
<dbReference type="AlphaFoldDB" id="A0A8C3JVW8"/>
<dbReference type="Gene3D" id="1.10.3430.10">
    <property type="entry name" value="Ammonium transporter AmtB like domains"/>
    <property type="match status" value="1"/>
</dbReference>
<keyword evidence="9" id="KW-1185">Reference proteome</keyword>
<dbReference type="Proteomes" id="UP000694419">
    <property type="component" value="Unplaced"/>
</dbReference>
<organism evidence="8 9">
    <name type="scientific">Calidris pygmaea</name>
    <name type="common">Spoon-billed sandpiper</name>
    <dbReference type="NCBI Taxonomy" id="425635"/>
    <lineage>
        <taxon>Eukaryota</taxon>
        <taxon>Metazoa</taxon>
        <taxon>Chordata</taxon>
        <taxon>Craniata</taxon>
        <taxon>Vertebrata</taxon>
        <taxon>Euteleostomi</taxon>
        <taxon>Archelosauria</taxon>
        <taxon>Archosauria</taxon>
        <taxon>Dinosauria</taxon>
        <taxon>Saurischia</taxon>
        <taxon>Theropoda</taxon>
        <taxon>Coelurosauria</taxon>
        <taxon>Aves</taxon>
        <taxon>Neognathae</taxon>
        <taxon>Neoaves</taxon>
        <taxon>Charadriiformes</taxon>
        <taxon>Scolopacidae</taxon>
        <taxon>Calidris</taxon>
    </lineage>
</organism>
<comment type="subcellular location">
    <subcellularLocation>
        <location evidence="1">Membrane</location>
        <topology evidence="1">Multi-pass membrane protein</topology>
    </subcellularLocation>
</comment>
<dbReference type="SUPFAM" id="SSF111352">
    <property type="entry name" value="Ammonium transporter"/>
    <property type="match status" value="1"/>
</dbReference>
<evidence type="ECO:0000256" key="2">
    <source>
        <dbReference type="ARBA" id="ARBA00011036"/>
    </source>
</evidence>
<dbReference type="Pfam" id="PF00909">
    <property type="entry name" value="Ammonium_transp"/>
    <property type="match status" value="1"/>
</dbReference>
<feature type="transmembrane region" description="Helical" evidence="6">
    <location>
        <begin position="228"/>
        <end position="246"/>
    </location>
</feature>
<keyword evidence="4 6" id="KW-1133">Transmembrane helix</keyword>
<feature type="transmembrane region" description="Helical" evidence="6">
    <location>
        <begin position="76"/>
        <end position="96"/>
    </location>
</feature>
<comment type="similarity">
    <text evidence="2">Belongs to the ammonium transporter (TC 2.A.49) family. Rh subfamily.</text>
</comment>
<dbReference type="GO" id="GO:0097272">
    <property type="term" value="P:ammonium homeostasis"/>
    <property type="evidence" value="ECO:0007669"/>
    <property type="project" value="TreeGrafter"/>
</dbReference>
<evidence type="ECO:0000256" key="3">
    <source>
        <dbReference type="ARBA" id="ARBA00022692"/>
    </source>
</evidence>
<protein>
    <recommendedName>
        <fullName evidence="7">Ammonium transporter AmtB-like domain-containing protein</fullName>
    </recommendedName>
</protein>
<dbReference type="GO" id="GO:0005886">
    <property type="term" value="C:plasma membrane"/>
    <property type="evidence" value="ECO:0007669"/>
    <property type="project" value="InterPro"/>
</dbReference>
<proteinExistence type="inferred from homology"/>
<feature type="transmembrane region" description="Helical" evidence="6">
    <location>
        <begin position="43"/>
        <end position="64"/>
    </location>
</feature>
<sequence>MSSNYRNFRNNVPWLIFFLEAVFIVLFYFLFSGDDANVSFISYPAFQDVNHMVLFGFGFFLTFLKRYGFSSTGFNLLIIVLGVQCSALMGGLLDLLYEMPQEHGMTRITKATVSTTAVVISAGAVLGKTNPVQLILMTVLEIIFFYMSRWINNKLLQLSDNSSMMHVHLFGAYFGLAVSSCFSEPLPRSEKNASTPKSDLLSMLGTLFLWVFWPSFNSVLVVDKNWKLIYNTYIALAVSAVTAFTLSAMTTKDGKFRMAHIHSAVLAGGVALAYTDLRVQYPWIAMILGLLASVIAILGSYCLQRCLNPPLKIHDSSGVHFTFGLPAALGTLAWVILVAVESGTYFPGWGHLIMFRVGAFCATISIALITGLITGFILNLKLFKTAPVSKYFEDQFYWEVSFHVKRAVWDYL</sequence>
<evidence type="ECO:0000313" key="9">
    <source>
        <dbReference type="Proteomes" id="UP000694419"/>
    </source>
</evidence>
<feature type="transmembrane region" description="Helical" evidence="6">
    <location>
        <begin position="108"/>
        <end position="127"/>
    </location>
</feature>
<accession>A0A8C3JVW8</accession>
<reference evidence="8" key="1">
    <citation type="submission" date="2025-08" db="UniProtKB">
        <authorList>
            <consortium name="Ensembl"/>
        </authorList>
    </citation>
    <scope>IDENTIFICATION</scope>
</reference>
<feature type="transmembrane region" description="Helical" evidence="6">
    <location>
        <begin position="198"/>
        <end position="216"/>
    </location>
</feature>
<evidence type="ECO:0000256" key="6">
    <source>
        <dbReference type="SAM" id="Phobius"/>
    </source>
</evidence>
<dbReference type="InterPro" id="IPR002229">
    <property type="entry name" value="RhesusRHD"/>
</dbReference>
<keyword evidence="5 6" id="KW-0472">Membrane</keyword>
<evidence type="ECO:0000259" key="7">
    <source>
        <dbReference type="Pfam" id="PF00909"/>
    </source>
</evidence>
<dbReference type="InterPro" id="IPR024041">
    <property type="entry name" value="NH4_transpt_AmtB-like_dom"/>
</dbReference>
<feature type="transmembrane region" description="Helical" evidence="6">
    <location>
        <begin position="352"/>
        <end position="380"/>
    </location>
</feature>